<name>A0A9Q0FGD6_9ROSI</name>
<comment type="caution">
    <text evidence="1">The sequence shown here is derived from an EMBL/GenBank/DDBJ whole genome shotgun (WGS) entry which is preliminary data.</text>
</comment>
<reference evidence="1" key="2">
    <citation type="journal article" date="2023" name="Plants (Basel)">
        <title>Annotation of the Turnera subulata (Passifloraceae) Draft Genome Reveals the S-Locus Evolved after the Divergence of Turneroideae from Passifloroideae in a Stepwise Manner.</title>
        <authorList>
            <person name="Henning P.M."/>
            <person name="Roalson E.H."/>
            <person name="Mir W."/>
            <person name="McCubbin A.G."/>
            <person name="Shore J.S."/>
        </authorList>
    </citation>
    <scope>NUCLEOTIDE SEQUENCE</scope>
    <source>
        <strain evidence="1">F60SS</strain>
    </source>
</reference>
<gene>
    <name evidence="1" type="ORF">Tsubulata_009307</name>
</gene>
<evidence type="ECO:0000313" key="1">
    <source>
        <dbReference type="EMBL" id="KAJ4830988.1"/>
    </source>
</evidence>
<keyword evidence="2" id="KW-1185">Reference proteome</keyword>
<dbReference type="AlphaFoldDB" id="A0A9Q0FGD6"/>
<proteinExistence type="predicted"/>
<dbReference type="EMBL" id="JAKUCV010005477">
    <property type="protein sequence ID" value="KAJ4830988.1"/>
    <property type="molecule type" value="Genomic_DNA"/>
</dbReference>
<evidence type="ECO:0000313" key="2">
    <source>
        <dbReference type="Proteomes" id="UP001141552"/>
    </source>
</evidence>
<organism evidence="1 2">
    <name type="scientific">Turnera subulata</name>
    <dbReference type="NCBI Taxonomy" id="218843"/>
    <lineage>
        <taxon>Eukaryota</taxon>
        <taxon>Viridiplantae</taxon>
        <taxon>Streptophyta</taxon>
        <taxon>Embryophyta</taxon>
        <taxon>Tracheophyta</taxon>
        <taxon>Spermatophyta</taxon>
        <taxon>Magnoliopsida</taxon>
        <taxon>eudicotyledons</taxon>
        <taxon>Gunneridae</taxon>
        <taxon>Pentapetalae</taxon>
        <taxon>rosids</taxon>
        <taxon>fabids</taxon>
        <taxon>Malpighiales</taxon>
        <taxon>Passifloraceae</taxon>
        <taxon>Turnera</taxon>
    </lineage>
</organism>
<sequence length="56" mass="6670">MAPEVLNKKELWPRSRCLECWCNTLHLALWRPSFLGRLVVCLFITEQCFHYEITSS</sequence>
<dbReference type="Proteomes" id="UP001141552">
    <property type="component" value="Unassembled WGS sequence"/>
</dbReference>
<protein>
    <submittedName>
        <fullName evidence="1">Uncharacterized protein</fullName>
    </submittedName>
</protein>
<accession>A0A9Q0FGD6</accession>
<reference evidence="1" key="1">
    <citation type="submission" date="2022-02" db="EMBL/GenBank/DDBJ databases">
        <authorList>
            <person name="Henning P.M."/>
            <person name="McCubbin A.G."/>
            <person name="Shore J.S."/>
        </authorList>
    </citation>
    <scope>NUCLEOTIDE SEQUENCE</scope>
    <source>
        <strain evidence="1">F60SS</strain>
        <tissue evidence="1">Leaves</tissue>
    </source>
</reference>